<reference evidence="3 4" key="1">
    <citation type="submission" date="2019-03" db="EMBL/GenBank/DDBJ databases">
        <title>Genomics of glacier-inhabiting Cryobacterium strains.</title>
        <authorList>
            <person name="Liu Q."/>
            <person name="Xin Y.-H."/>
        </authorList>
    </citation>
    <scope>NUCLEOTIDE SEQUENCE [LARGE SCALE GENOMIC DNA]</scope>
    <source>
        <strain evidence="3 4">Sr59</strain>
    </source>
</reference>
<keyword evidence="1" id="KW-0378">Hydrolase</keyword>
<comment type="caution">
    <text evidence="3">The sequence shown here is derived from an EMBL/GenBank/DDBJ whole genome shotgun (WGS) entry which is preliminary data.</text>
</comment>
<dbReference type="Proteomes" id="UP000298468">
    <property type="component" value="Unassembled WGS sequence"/>
</dbReference>
<dbReference type="EMBL" id="SOHM01000049">
    <property type="protein sequence ID" value="TFD83542.1"/>
    <property type="molecule type" value="Genomic_DNA"/>
</dbReference>
<evidence type="ECO:0000256" key="1">
    <source>
        <dbReference type="ARBA" id="ARBA00022801"/>
    </source>
</evidence>
<dbReference type="Gene3D" id="3.40.50.850">
    <property type="entry name" value="Isochorismatase-like"/>
    <property type="match status" value="1"/>
</dbReference>
<dbReference type="Pfam" id="PF00857">
    <property type="entry name" value="Isochorismatase"/>
    <property type="match status" value="1"/>
</dbReference>
<dbReference type="PANTHER" id="PTHR43540:SF6">
    <property type="entry name" value="ISOCHORISMATASE-LIKE DOMAIN-CONTAINING PROTEIN"/>
    <property type="match status" value="1"/>
</dbReference>
<dbReference type="InterPro" id="IPR036380">
    <property type="entry name" value="Isochorismatase-like_sf"/>
</dbReference>
<dbReference type="RefSeq" id="WP_134642801.1">
    <property type="nucleotide sequence ID" value="NZ_SOHM01000049.1"/>
</dbReference>
<evidence type="ECO:0000313" key="3">
    <source>
        <dbReference type="EMBL" id="TFD83542.1"/>
    </source>
</evidence>
<organism evidence="3 4">
    <name type="scientific">Cryobacterium lactosi</name>
    <dbReference type="NCBI Taxonomy" id="1259202"/>
    <lineage>
        <taxon>Bacteria</taxon>
        <taxon>Bacillati</taxon>
        <taxon>Actinomycetota</taxon>
        <taxon>Actinomycetes</taxon>
        <taxon>Micrococcales</taxon>
        <taxon>Microbacteriaceae</taxon>
        <taxon>Cryobacterium</taxon>
    </lineage>
</organism>
<keyword evidence="4" id="KW-1185">Reference proteome</keyword>
<accession>A0A4R9BGG0</accession>
<evidence type="ECO:0000259" key="2">
    <source>
        <dbReference type="Pfam" id="PF00857"/>
    </source>
</evidence>
<dbReference type="PANTHER" id="PTHR43540">
    <property type="entry name" value="PEROXYUREIDOACRYLATE/UREIDOACRYLATE AMIDOHYDROLASE-RELATED"/>
    <property type="match status" value="1"/>
</dbReference>
<dbReference type="InterPro" id="IPR000868">
    <property type="entry name" value="Isochorismatase-like_dom"/>
</dbReference>
<dbReference type="SUPFAM" id="SSF52499">
    <property type="entry name" value="Isochorismatase-like hydrolases"/>
    <property type="match status" value="1"/>
</dbReference>
<gene>
    <name evidence="3" type="ORF">E3T61_21140</name>
</gene>
<sequence length="212" mass="22395">MNKPRRALILVDVQQEYFNGPLEIQYPAHTDSLPKITAAIDAATSAGIPIAVIQHSAGDDAPVFNPTMDGFALHPEIANRLSPKWKSVTKQFGTVFAGTDVLDWLREHEVDTITLLGYMTNNCIIASAAEAETHGLAAEVLSDATGSINIANDAGFADAKTVHTTLMAVLHSNFAAVATTEAWTDAVADGSPLAKDNLGSSAILGAQRTADR</sequence>
<dbReference type="AlphaFoldDB" id="A0A4R9BGG0"/>
<evidence type="ECO:0000313" key="4">
    <source>
        <dbReference type="Proteomes" id="UP000298468"/>
    </source>
</evidence>
<dbReference type="OrthoDB" id="9794942at2"/>
<dbReference type="InterPro" id="IPR050272">
    <property type="entry name" value="Isochorismatase-like_hydrls"/>
</dbReference>
<dbReference type="GO" id="GO:0016787">
    <property type="term" value="F:hydrolase activity"/>
    <property type="evidence" value="ECO:0007669"/>
    <property type="project" value="UniProtKB-KW"/>
</dbReference>
<name>A0A4R9BGG0_9MICO</name>
<protein>
    <submittedName>
        <fullName evidence="3">Isochorismatase family protein</fullName>
    </submittedName>
</protein>
<feature type="domain" description="Isochorismatase-like" evidence="2">
    <location>
        <begin position="7"/>
        <end position="181"/>
    </location>
</feature>
<proteinExistence type="predicted"/>